<feature type="domain" description="HTH marR-type" evidence="4">
    <location>
        <begin position="7"/>
        <end position="139"/>
    </location>
</feature>
<dbReference type="GO" id="GO:0003677">
    <property type="term" value="F:DNA binding"/>
    <property type="evidence" value="ECO:0007669"/>
    <property type="project" value="UniProtKB-KW"/>
</dbReference>
<dbReference type="OrthoDB" id="6462103at2"/>
<dbReference type="Pfam" id="PF01047">
    <property type="entry name" value="MarR"/>
    <property type="match status" value="1"/>
</dbReference>
<keyword evidence="2" id="KW-0238">DNA-binding</keyword>
<dbReference type="PRINTS" id="PR00598">
    <property type="entry name" value="HTHMARR"/>
</dbReference>
<dbReference type="Proteomes" id="UP000051790">
    <property type="component" value="Unassembled WGS sequence"/>
</dbReference>
<evidence type="ECO:0000313" key="6">
    <source>
        <dbReference type="Proteomes" id="UP000051790"/>
    </source>
</evidence>
<organism evidence="5 6">
    <name type="scientific">Lacticaseibacillus manihotivorans DSM 13343 = JCM 12514</name>
    <dbReference type="NCBI Taxonomy" id="1423769"/>
    <lineage>
        <taxon>Bacteria</taxon>
        <taxon>Bacillati</taxon>
        <taxon>Bacillota</taxon>
        <taxon>Bacilli</taxon>
        <taxon>Lactobacillales</taxon>
        <taxon>Lactobacillaceae</taxon>
        <taxon>Lacticaseibacillus</taxon>
    </lineage>
</organism>
<dbReference type="AlphaFoldDB" id="A0A0R1QL21"/>
<dbReference type="InterPro" id="IPR023187">
    <property type="entry name" value="Tscrpt_reg_MarR-type_CS"/>
</dbReference>
<proteinExistence type="predicted"/>
<sequence>MSMSNSVNDPLKDLAALSRRYTQILDQTFSRYGLSSSLYYYLIKLHDFGDLPQERLVQLTGVNPSNVTRAVAQLVQLGFVLKRPNPDDRRGFVLALTDSGTAICPALLDGLAFAQKQFLAPLTAKERAQFESILQKLAE</sequence>
<evidence type="ECO:0000313" key="5">
    <source>
        <dbReference type="EMBL" id="KRL41627.1"/>
    </source>
</evidence>
<dbReference type="EMBL" id="AZEU01000242">
    <property type="protein sequence ID" value="KRL41627.1"/>
    <property type="molecule type" value="Genomic_DNA"/>
</dbReference>
<dbReference type="PROSITE" id="PS50995">
    <property type="entry name" value="HTH_MARR_2"/>
    <property type="match status" value="1"/>
</dbReference>
<dbReference type="PANTHER" id="PTHR42756:SF1">
    <property type="entry name" value="TRANSCRIPTIONAL REPRESSOR OF EMRAB OPERON"/>
    <property type="match status" value="1"/>
</dbReference>
<dbReference type="GO" id="GO:0003700">
    <property type="term" value="F:DNA-binding transcription factor activity"/>
    <property type="evidence" value="ECO:0007669"/>
    <property type="project" value="InterPro"/>
</dbReference>
<protein>
    <recommendedName>
        <fullName evidence="4">HTH marR-type domain-containing protein</fullName>
    </recommendedName>
</protein>
<evidence type="ECO:0000256" key="1">
    <source>
        <dbReference type="ARBA" id="ARBA00023015"/>
    </source>
</evidence>
<dbReference type="InterPro" id="IPR036390">
    <property type="entry name" value="WH_DNA-bd_sf"/>
</dbReference>
<gene>
    <name evidence="5" type="ORF">FD01_GL002123</name>
</gene>
<keyword evidence="3" id="KW-0804">Transcription</keyword>
<evidence type="ECO:0000256" key="3">
    <source>
        <dbReference type="ARBA" id="ARBA00023163"/>
    </source>
</evidence>
<reference evidence="5 6" key="1">
    <citation type="journal article" date="2015" name="Genome Announc.">
        <title>Expanding the biotechnology potential of lactobacilli through comparative genomics of 213 strains and associated genera.</title>
        <authorList>
            <person name="Sun Z."/>
            <person name="Harris H.M."/>
            <person name="McCann A."/>
            <person name="Guo C."/>
            <person name="Argimon S."/>
            <person name="Zhang W."/>
            <person name="Yang X."/>
            <person name="Jeffery I.B."/>
            <person name="Cooney J.C."/>
            <person name="Kagawa T.F."/>
            <person name="Liu W."/>
            <person name="Song Y."/>
            <person name="Salvetti E."/>
            <person name="Wrobel A."/>
            <person name="Rasinkangas P."/>
            <person name="Parkhill J."/>
            <person name="Rea M.C."/>
            <person name="O'Sullivan O."/>
            <person name="Ritari J."/>
            <person name="Douillard F.P."/>
            <person name="Paul Ross R."/>
            <person name="Yang R."/>
            <person name="Briner A.E."/>
            <person name="Felis G.E."/>
            <person name="de Vos W.M."/>
            <person name="Barrangou R."/>
            <person name="Klaenhammer T.R."/>
            <person name="Caufield P.W."/>
            <person name="Cui Y."/>
            <person name="Zhang H."/>
            <person name="O'Toole P.W."/>
        </authorList>
    </citation>
    <scope>NUCLEOTIDE SEQUENCE [LARGE SCALE GENOMIC DNA]</scope>
    <source>
        <strain evidence="5 6">DSM 13343</strain>
    </source>
</reference>
<evidence type="ECO:0000256" key="2">
    <source>
        <dbReference type="ARBA" id="ARBA00023125"/>
    </source>
</evidence>
<dbReference type="SMART" id="SM00347">
    <property type="entry name" value="HTH_MARR"/>
    <property type="match status" value="1"/>
</dbReference>
<dbReference type="InterPro" id="IPR000835">
    <property type="entry name" value="HTH_MarR-typ"/>
</dbReference>
<dbReference type="PANTHER" id="PTHR42756">
    <property type="entry name" value="TRANSCRIPTIONAL REGULATOR, MARR"/>
    <property type="match status" value="1"/>
</dbReference>
<dbReference type="PROSITE" id="PS01117">
    <property type="entry name" value="HTH_MARR_1"/>
    <property type="match status" value="1"/>
</dbReference>
<accession>A0A0R1QL21</accession>
<dbReference type="InterPro" id="IPR036388">
    <property type="entry name" value="WH-like_DNA-bd_sf"/>
</dbReference>
<dbReference type="PATRIC" id="fig|1423769.4.peg.2283"/>
<dbReference type="SUPFAM" id="SSF46785">
    <property type="entry name" value="Winged helix' DNA-binding domain"/>
    <property type="match status" value="1"/>
</dbReference>
<comment type="caution">
    <text evidence="5">The sequence shown here is derived from an EMBL/GenBank/DDBJ whole genome shotgun (WGS) entry which is preliminary data.</text>
</comment>
<evidence type="ECO:0000259" key="4">
    <source>
        <dbReference type="PROSITE" id="PS50995"/>
    </source>
</evidence>
<keyword evidence="1" id="KW-0805">Transcription regulation</keyword>
<keyword evidence="6" id="KW-1185">Reference proteome</keyword>
<name>A0A0R1QL21_9LACO</name>
<dbReference type="Gene3D" id="1.10.10.10">
    <property type="entry name" value="Winged helix-like DNA-binding domain superfamily/Winged helix DNA-binding domain"/>
    <property type="match status" value="1"/>
</dbReference>